<dbReference type="InterPro" id="IPR011335">
    <property type="entry name" value="Restrct_endonuc-II-like"/>
</dbReference>
<keyword evidence="1" id="KW-0812">Transmembrane</keyword>
<dbReference type="InterPro" id="IPR052906">
    <property type="entry name" value="Type_IV_Methyl-Rstrct_Enzyme"/>
</dbReference>
<feature type="transmembrane region" description="Helical" evidence="1">
    <location>
        <begin position="185"/>
        <end position="206"/>
    </location>
</feature>
<feature type="domain" description="Restriction endonuclease type IV Mrr" evidence="2">
    <location>
        <begin position="57"/>
        <end position="154"/>
    </location>
</feature>
<sequence length="238" mass="26822">MGCLIKLLLLPFYLVYGMCVFIVEIVKAIFKSIDNHDKNNFTPVPPVPSGIPSMITDGHKYEYFVAEYLRRTGYSQVTVTRGSNDYGIDVLATKDGIRYAVQCKYYSSPVNLKAVQEAVAGAPYYGCSVAMVVTNNTFTKSAVTLANANGVILLPNVNRLPQIIYEQKPEIINEQKPKKINKQKWIIIAVFYFISIIAFIGLYYSGLDGKELFIYIIVETLILAILVIIDLVKYRKHQ</sequence>
<dbReference type="InterPro" id="IPR011856">
    <property type="entry name" value="tRNA_endonuc-like_dom_sf"/>
</dbReference>
<feature type="transmembrane region" description="Helical" evidence="1">
    <location>
        <begin position="12"/>
        <end position="30"/>
    </location>
</feature>
<dbReference type="InterPro" id="IPR007560">
    <property type="entry name" value="Restrct_endonuc_IV_Mrr"/>
</dbReference>
<name>A0A9D1RE50_9FIRM</name>
<feature type="transmembrane region" description="Helical" evidence="1">
    <location>
        <begin position="212"/>
        <end position="232"/>
    </location>
</feature>
<evidence type="ECO:0000256" key="1">
    <source>
        <dbReference type="SAM" id="Phobius"/>
    </source>
</evidence>
<dbReference type="PANTHER" id="PTHR30015:SF6">
    <property type="entry name" value="SLL1429 PROTEIN"/>
    <property type="match status" value="1"/>
</dbReference>
<evidence type="ECO:0000313" key="4">
    <source>
        <dbReference type="Proteomes" id="UP000824205"/>
    </source>
</evidence>
<comment type="caution">
    <text evidence="3">The sequence shown here is derived from an EMBL/GenBank/DDBJ whole genome shotgun (WGS) entry which is preliminary data.</text>
</comment>
<dbReference type="Pfam" id="PF04471">
    <property type="entry name" value="Mrr_cat"/>
    <property type="match status" value="1"/>
</dbReference>
<evidence type="ECO:0000259" key="2">
    <source>
        <dbReference type="Pfam" id="PF04471"/>
    </source>
</evidence>
<dbReference type="GO" id="GO:0003677">
    <property type="term" value="F:DNA binding"/>
    <property type="evidence" value="ECO:0007669"/>
    <property type="project" value="InterPro"/>
</dbReference>
<dbReference type="GO" id="GO:0009307">
    <property type="term" value="P:DNA restriction-modification system"/>
    <property type="evidence" value="ECO:0007669"/>
    <property type="project" value="InterPro"/>
</dbReference>
<evidence type="ECO:0000313" key="3">
    <source>
        <dbReference type="EMBL" id="HIW86019.1"/>
    </source>
</evidence>
<keyword evidence="3" id="KW-0540">Nuclease</keyword>
<dbReference type="SUPFAM" id="SSF52980">
    <property type="entry name" value="Restriction endonuclease-like"/>
    <property type="match status" value="1"/>
</dbReference>
<dbReference type="PANTHER" id="PTHR30015">
    <property type="entry name" value="MRR RESTRICTION SYSTEM PROTEIN"/>
    <property type="match status" value="1"/>
</dbReference>
<protein>
    <submittedName>
        <fullName evidence="3">Restriction endonuclease</fullName>
    </submittedName>
</protein>
<gene>
    <name evidence="3" type="ORF">IAA48_05930</name>
</gene>
<dbReference type="AlphaFoldDB" id="A0A9D1RE50"/>
<reference evidence="3" key="1">
    <citation type="journal article" date="2021" name="PeerJ">
        <title>Extensive microbial diversity within the chicken gut microbiome revealed by metagenomics and culture.</title>
        <authorList>
            <person name="Gilroy R."/>
            <person name="Ravi A."/>
            <person name="Getino M."/>
            <person name="Pursley I."/>
            <person name="Horton D.L."/>
            <person name="Alikhan N.F."/>
            <person name="Baker D."/>
            <person name="Gharbi K."/>
            <person name="Hall N."/>
            <person name="Watson M."/>
            <person name="Adriaenssens E.M."/>
            <person name="Foster-Nyarko E."/>
            <person name="Jarju S."/>
            <person name="Secka A."/>
            <person name="Antonio M."/>
            <person name="Oren A."/>
            <person name="Chaudhuri R.R."/>
            <person name="La Ragione R."/>
            <person name="Hildebrand F."/>
            <person name="Pallen M.J."/>
        </authorList>
    </citation>
    <scope>NUCLEOTIDE SEQUENCE</scope>
    <source>
        <strain evidence="3">421</strain>
    </source>
</reference>
<dbReference type="Gene3D" id="3.40.1350.10">
    <property type="match status" value="1"/>
</dbReference>
<dbReference type="GO" id="GO:0015666">
    <property type="term" value="F:restriction endodeoxyribonuclease activity"/>
    <property type="evidence" value="ECO:0007669"/>
    <property type="project" value="TreeGrafter"/>
</dbReference>
<reference evidence="3" key="2">
    <citation type="submission" date="2021-04" db="EMBL/GenBank/DDBJ databases">
        <authorList>
            <person name="Gilroy R."/>
        </authorList>
    </citation>
    <scope>NUCLEOTIDE SEQUENCE</scope>
    <source>
        <strain evidence="3">421</strain>
    </source>
</reference>
<accession>A0A9D1RE50</accession>
<proteinExistence type="predicted"/>
<keyword evidence="1" id="KW-1133">Transmembrane helix</keyword>
<keyword evidence="3" id="KW-0378">Hydrolase</keyword>
<dbReference type="EMBL" id="DXGE01000024">
    <property type="protein sequence ID" value="HIW86019.1"/>
    <property type="molecule type" value="Genomic_DNA"/>
</dbReference>
<organism evidence="3 4">
    <name type="scientific">Candidatus Eubacterium faecipullorum</name>
    <dbReference type="NCBI Taxonomy" id="2838571"/>
    <lineage>
        <taxon>Bacteria</taxon>
        <taxon>Bacillati</taxon>
        <taxon>Bacillota</taxon>
        <taxon>Clostridia</taxon>
        <taxon>Eubacteriales</taxon>
        <taxon>Eubacteriaceae</taxon>
        <taxon>Eubacterium</taxon>
    </lineage>
</organism>
<keyword evidence="3" id="KW-0255">Endonuclease</keyword>
<keyword evidence="1" id="KW-0472">Membrane</keyword>
<dbReference type="Proteomes" id="UP000824205">
    <property type="component" value="Unassembled WGS sequence"/>
</dbReference>